<keyword evidence="1" id="KW-0812">Transmembrane</keyword>
<gene>
    <name evidence="2" type="ORF">HY076_01045</name>
</gene>
<accession>A0A9D6L8H9</accession>
<evidence type="ECO:0000256" key="1">
    <source>
        <dbReference type="SAM" id="Phobius"/>
    </source>
</evidence>
<proteinExistence type="predicted"/>
<evidence type="ECO:0000313" key="2">
    <source>
        <dbReference type="EMBL" id="MBI3538847.1"/>
    </source>
</evidence>
<feature type="transmembrane region" description="Helical" evidence="1">
    <location>
        <begin position="21"/>
        <end position="41"/>
    </location>
</feature>
<keyword evidence="1" id="KW-1133">Transmembrane helix</keyword>
<feature type="transmembrane region" description="Helical" evidence="1">
    <location>
        <begin position="87"/>
        <end position="109"/>
    </location>
</feature>
<feature type="transmembrane region" description="Helical" evidence="1">
    <location>
        <begin position="188"/>
        <end position="206"/>
    </location>
</feature>
<feature type="transmembrane region" description="Helical" evidence="1">
    <location>
        <begin position="149"/>
        <end position="168"/>
    </location>
</feature>
<reference evidence="2" key="1">
    <citation type="submission" date="2020-07" db="EMBL/GenBank/DDBJ databases">
        <title>Huge and variable diversity of episymbiotic CPR bacteria and DPANN archaea in groundwater ecosystems.</title>
        <authorList>
            <person name="He C.Y."/>
            <person name="Keren R."/>
            <person name="Whittaker M."/>
            <person name="Farag I.F."/>
            <person name="Doudna J."/>
            <person name="Cate J.H.D."/>
            <person name="Banfield J.F."/>
        </authorList>
    </citation>
    <scope>NUCLEOTIDE SEQUENCE</scope>
    <source>
        <strain evidence="2">NC_groundwater_928_Pr1_S-0.2um_72_17</strain>
    </source>
</reference>
<comment type="caution">
    <text evidence="2">The sequence shown here is derived from an EMBL/GenBank/DDBJ whole genome shotgun (WGS) entry which is preliminary data.</text>
</comment>
<name>A0A9D6L8H9_UNCEI</name>
<protein>
    <submittedName>
        <fullName evidence="2">Uncharacterized protein</fullName>
    </submittedName>
</protein>
<dbReference type="Proteomes" id="UP000807850">
    <property type="component" value="Unassembled WGS sequence"/>
</dbReference>
<evidence type="ECO:0000313" key="3">
    <source>
        <dbReference type="Proteomes" id="UP000807850"/>
    </source>
</evidence>
<keyword evidence="1" id="KW-0472">Membrane</keyword>
<dbReference type="AlphaFoldDB" id="A0A9D6L8H9"/>
<dbReference type="EMBL" id="JACQAY010000036">
    <property type="protein sequence ID" value="MBI3538847.1"/>
    <property type="molecule type" value="Genomic_DNA"/>
</dbReference>
<sequence>MATCAALWTPWLRRADAPRRARLAAVAVAAAIAIGVGAFGGHEREYSVMLRAIEAKIAGVTFMTAIDPLTALLLGVDELSGTAPGEWLSAGVLSWLGAWFVLLPALFWWRAGRPSPARLRDAGAAGMLYVALCVALVVVTALLTRAKVILAPLVAIGCGGSLLAILPAPAGEPAARPKRARAPRGNGIEARVILAGAFAACVIVTARDGIGLATTRRSHLDPGLVAALDYLRTHTAPDATVLSLWERGYEIQAYAERRTLVDAMLEAPVGQRRIVEIDRALMQSTTDSLAALCRRDGATWLLVPPSESLLGIALVTRPPFLDKLLPPGRPLNRQDADHVVIRMMVLGQSIAPFELAFEQRGYRVYRVAGAS</sequence>
<organism evidence="2 3">
    <name type="scientific">Eiseniibacteriota bacterium</name>
    <dbReference type="NCBI Taxonomy" id="2212470"/>
    <lineage>
        <taxon>Bacteria</taxon>
        <taxon>Candidatus Eiseniibacteriota</taxon>
    </lineage>
</organism>
<dbReference type="Gene3D" id="3.40.50.12610">
    <property type="match status" value="1"/>
</dbReference>
<feature type="transmembrane region" description="Helical" evidence="1">
    <location>
        <begin position="121"/>
        <end position="143"/>
    </location>
</feature>